<dbReference type="RefSeq" id="WP_247810791.1">
    <property type="nucleotide sequence ID" value="NZ_CP095855.1"/>
</dbReference>
<sequence length="2066" mass="229155">MSHIYRYVLCLLLLAAGITNVKAQQYPVTASTQIIPPYSVYLPDYAVAGSDKLRVILVQNDLTLPSYNVRLRMTVEQNGTVIMRTATAFNPRPLSLSPGIPTIIGGIDLADYLNPANIEYSGGFSRNEYEKTRSLPEGAYRISFTAYDYSRPQVQVSNMGSNVFFFRKSDPPLLNLPICNSRVEKLDPQFLTFNWSSRNSPNPILGSGTEYVFSLYEVRPAGSNPDYIVRSAKPIYTLVTETNTIVYGPGEPQLRDSMQYVWTVQARDKSGRDMFSNQGLSLSCTFTYLGKNPFTQNNVPKPVLKGRATGERSLRFSWPLADANYQVEAYRLQYRAAKMGDTEFDWQTEEKQSDTAFTVNSLEPNRAYEGRLQWKIGGVYGPFSDVVTIKTDSAKAFVCGDVSLLAALDNQTPQASLSPGKIVRVGNFDIILTEVSGGNGKFTGKGRVITLGFGIGLQMEFKDITVNTDLKVIAGQVTAVTESIDKFVSDKLDEQHGGNDVGGVVNGDLIPDITTKLKIFSPANIKVNTDAGTITLTDSNTGQEEVINYKDKGKTLPLVLEDADGNMYNIDKGGKVTSIGKRDNTITSAVLESLKTLQPDKGTVTFTPGTGNVYAFDTWKSSYAGKTNVEREYESLAGGKYHVSAKAIVPDAQEEVIATLTNAASGITASKLKFITGKGIVLTAKDNGNNTFTINLTGGPGGDAQEIYAAHPDGNGGYISLGKLLVPSYKPIQKTLVLVPIGAQTPVAAEQIKTALKDTYGKLGITYTVQVDESFRYNRTWDKNGDSVLQDKGSAFLSNDFTGEEKALKKAYKKATKIDDNAVYLFLVNEAALSDGDLTGKMPRGSQYGFIFTKQASEATIVRTVVHEIGHGDYTLEHTFSTNVGLEKSATDNLMDYGTGYGLIKYQWDVLHDPGSVWGVFEDDDAGDNYTAIYIARDFLNADSTTVSFLTPAGTILVVPFDNLSNVEFQYGAIKIKDGKDQFDPEITVGAVKSFRLKTGDPMFLNYEFVVADGVYKNAVGDEFKQNVENPAKVEGFVYPVQCGAVYKLLKFSRRDLPFYKKGDLKLTFSEMAERFTPFKDQTQMPMHHENPITHASEVIEQEVTAGRTLGCLYCITDVTVSMTAKHCRESEYIWIDKLAQMRNVYPDYFERFTQPYTVKFGSTLANNVVTKLGNWEVPETITAYVPSGDPGIPGADRTVYDYQYPWGKYLIDHPDIKSAYGKDDILFFKTFYAEFIKYINTSLVEDQDFWDKFNRNTPVKDIFIQLKNDPIFHLQTISVDKRGLALKMMTQDYENRDLDFFEGKDQSYIRLLSSFVADKQAGAMLKYIEDSITVRAIYDLFVDNGKPEASQMDVLMALSNMITLSKHFNYLEEEIGDQLNKPELVAKVEADLLQFSNADIEFETKNKLFINNKLYNYNDYVSVEVVGSFQMGGQMIPKGQLLQMPAIQVALMATIADTRKTEKQVTLAVDLGMMVIGMGEMSVFLDAGKYIQKVIAVADMVGSAGNLTLQLINYDALSPEWRTTLQVASFALSIPSMAKAAPKVQRYVEDLDLLLDARRAHNATMRELMELERIGSGLSESAGVMDIISDGKQIGKRAVSMDRPADIELVKKRLDRGAIDNNIYIVVHGKGNKFNIIHQGTEIEMDHRSLARWIKKQGFPEDKQLVLLSCGDIETAQDVARNAKVSIVANDGVVKVYDNGVIEAENGFKYIDKNGNIDKNRKVLVGEQKPAGKRPIRLGPAMPRTGSAAEIIENFGVTAEVAEKLAANNAFVSAYRAIQRADDGFMKPGGNFMVRLQRAVEEAGETTKARTILLQKFADDEELFGNVYNKMKEAETYAEEARKLLNTGESADELATKMVTARKELTKLFKKHKDVNVSFGVYGLFNNGITNHLPLTEEQINLITKVRTQLGISADKNILITRVNIKGKQDPEFLIAVSGRNSETDGLEAKVLSGLSKEKDGFDGIVVMDVREGVRSYHQIEVGEGKGLRIQDTESKVAEWYLWRTDKNYSGPATKIEEGDIESIEFISDRPVCPSCYNVLGMFKKKFKLPTEKMTVYEGKYAVGK</sequence>
<dbReference type="Gene3D" id="2.60.40.10">
    <property type="entry name" value="Immunoglobulins"/>
    <property type="match status" value="1"/>
</dbReference>
<dbReference type="InterPro" id="IPR003961">
    <property type="entry name" value="FN3_dom"/>
</dbReference>
<feature type="chain" id="PRO_5045857609" evidence="1">
    <location>
        <begin position="24"/>
        <end position="2066"/>
    </location>
</feature>
<accession>A0ABY4HXW8</accession>
<dbReference type="EMBL" id="CP095855">
    <property type="protein sequence ID" value="UPK68397.1"/>
    <property type="molecule type" value="Genomic_DNA"/>
</dbReference>
<evidence type="ECO:0000256" key="1">
    <source>
        <dbReference type="SAM" id="SignalP"/>
    </source>
</evidence>
<dbReference type="CDD" id="cd00063">
    <property type="entry name" value="FN3"/>
    <property type="match status" value="1"/>
</dbReference>
<gene>
    <name evidence="3" type="ORF">MYF79_25925</name>
</gene>
<organism evidence="3 4">
    <name type="scientific">Chitinophaga filiformis</name>
    <name type="common">Myxococcus filiformis</name>
    <name type="synonym">Flexibacter filiformis</name>
    <dbReference type="NCBI Taxonomy" id="104663"/>
    <lineage>
        <taxon>Bacteria</taxon>
        <taxon>Pseudomonadati</taxon>
        <taxon>Bacteroidota</taxon>
        <taxon>Chitinophagia</taxon>
        <taxon>Chitinophagales</taxon>
        <taxon>Chitinophagaceae</taxon>
        <taxon>Chitinophaga</taxon>
    </lineage>
</organism>
<dbReference type="InterPro" id="IPR036116">
    <property type="entry name" value="FN3_sf"/>
</dbReference>
<keyword evidence="4" id="KW-1185">Reference proteome</keyword>
<dbReference type="Proteomes" id="UP000830198">
    <property type="component" value="Chromosome"/>
</dbReference>
<evidence type="ECO:0000313" key="3">
    <source>
        <dbReference type="EMBL" id="UPK68397.1"/>
    </source>
</evidence>
<feature type="domain" description="Fibronectin type-III" evidence="2">
    <location>
        <begin position="299"/>
        <end position="394"/>
    </location>
</feature>
<evidence type="ECO:0000313" key="4">
    <source>
        <dbReference type="Proteomes" id="UP000830198"/>
    </source>
</evidence>
<feature type="signal peptide" evidence="1">
    <location>
        <begin position="1"/>
        <end position="23"/>
    </location>
</feature>
<dbReference type="SUPFAM" id="SSF49265">
    <property type="entry name" value="Fibronectin type III"/>
    <property type="match status" value="1"/>
</dbReference>
<protein>
    <submittedName>
        <fullName evidence="3">Fibronectin type III domain-containing protein</fullName>
    </submittedName>
</protein>
<proteinExistence type="predicted"/>
<keyword evidence="1" id="KW-0732">Signal</keyword>
<reference evidence="3 4" key="1">
    <citation type="submission" date="2022-04" db="EMBL/GenBank/DDBJ databases">
        <title>The arsenic-methylating capacity of Chitinophaga filiformis YT5 during chitin decomposition.</title>
        <authorList>
            <person name="Chen G."/>
            <person name="Liang Y."/>
        </authorList>
    </citation>
    <scope>NUCLEOTIDE SEQUENCE [LARGE SCALE GENOMIC DNA]</scope>
    <source>
        <strain evidence="3 4">YT5</strain>
    </source>
</reference>
<dbReference type="InterPro" id="IPR013783">
    <property type="entry name" value="Ig-like_fold"/>
</dbReference>
<dbReference type="Pfam" id="PF00041">
    <property type="entry name" value="fn3"/>
    <property type="match status" value="1"/>
</dbReference>
<name>A0ABY4HXW8_CHIFI</name>
<dbReference type="PROSITE" id="PS50853">
    <property type="entry name" value="FN3"/>
    <property type="match status" value="1"/>
</dbReference>
<evidence type="ECO:0000259" key="2">
    <source>
        <dbReference type="PROSITE" id="PS50853"/>
    </source>
</evidence>